<feature type="chain" id="PRO_5035932938" evidence="2">
    <location>
        <begin position="26"/>
        <end position="472"/>
    </location>
</feature>
<dbReference type="AlphaFoldDB" id="A0A8S9ZQI3"/>
<gene>
    <name evidence="3" type="ORF">Mgra_00004790</name>
</gene>
<organism evidence="3 4">
    <name type="scientific">Meloidogyne graminicola</name>
    <dbReference type="NCBI Taxonomy" id="189291"/>
    <lineage>
        <taxon>Eukaryota</taxon>
        <taxon>Metazoa</taxon>
        <taxon>Ecdysozoa</taxon>
        <taxon>Nematoda</taxon>
        <taxon>Chromadorea</taxon>
        <taxon>Rhabditida</taxon>
        <taxon>Tylenchina</taxon>
        <taxon>Tylenchomorpha</taxon>
        <taxon>Tylenchoidea</taxon>
        <taxon>Meloidogynidae</taxon>
        <taxon>Meloidogyninae</taxon>
        <taxon>Meloidogyne</taxon>
    </lineage>
</organism>
<comment type="caution">
    <text evidence="3">The sequence shown here is derived from an EMBL/GenBank/DDBJ whole genome shotgun (WGS) entry which is preliminary data.</text>
</comment>
<evidence type="ECO:0000256" key="1">
    <source>
        <dbReference type="SAM" id="MobiDB-lite"/>
    </source>
</evidence>
<evidence type="ECO:0000313" key="3">
    <source>
        <dbReference type="EMBL" id="KAF7635878.1"/>
    </source>
</evidence>
<evidence type="ECO:0000313" key="4">
    <source>
        <dbReference type="Proteomes" id="UP000605970"/>
    </source>
</evidence>
<evidence type="ECO:0000256" key="2">
    <source>
        <dbReference type="SAM" id="SignalP"/>
    </source>
</evidence>
<name>A0A8S9ZQI3_9BILA</name>
<dbReference type="Proteomes" id="UP000605970">
    <property type="component" value="Unassembled WGS sequence"/>
</dbReference>
<feature type="compositionally biased region" description="Gly residues" evidence="1">
    <location>
        <begin position="439"/>
        <end position="448"/>
    </location>
</feature>
<feature type="signal peptide" evidence="2">
    <location>
        <begin position="1"/>
        <end position="25"/>
    </location>
</feature>
<dbReference type="EMBL" id="JABEBT010000037">
    <property type="protein sequence ID" value="KAF7635878.1"/>
    <property type="molecule type" value="Genomic_DNA"/>
</dbReference>
<keyword evidence="4" id="KW-1185">Reference proteome</keyword>
<keyword evidence="2" id="KW-0732">Signal</keyword>
<feature type="region of interest" description="Disordered" evidence="1">
    <location>
        <begin position="419"/>
        <end position="472"/>
    </location>
</feature>
<accession>A0A8S9ZQI3</accession>
<proteinExistence type="predicted"/>
<reference evidence="3" key="1">
    <citation type="journal article" date="2020" name="Ecol. Evol.">
        <title>Genome structure and content of the rice root-knot nematode (Meloidogyne graminicola).</title>
        <authorList>
            <person name="Phan N.T."/>
            <person name="Danchin E.G.J."/>
            <person name="Klopp C."/>
            <person name="Perfus-Barbeoch L."/>
            <person name="Kozlowski D.K."/>
            <person name="Koutsovoulos G.D."/>
            <person name="Lopez-Roques C."/>
            <person name="Bouchez O."/>
            <person name="Zahm M."/>
            <person name="Besnard G."/>
            <person name="Bellafiore S."/>
        </authorList>
    </citation>
    <scope>NUCLEOTIDE SEQUENCE</scope>
    <source>
        <strain evidence="3">VN-18</strain>
    </source>
</reference>
<dbReference type="OrthoDB" id="5908183at2759"/>
<sequence>MFFTKLLKIFLLFFITFSQQKITDGMYNPPDKFKKILGMQASSSTQVPQEEIPFSFTELTLLTRILHEITVEDVYSNNLSIQNIFWGEKDQILIEHELYNDHPVIVEFTSKLKKIFNHFESILDNYQYQLNQFINNMDIYTIRWFINKRLLDYRRLNYNNYKQFFSEHGLNLKDLPENHKKIDSGEYIFSKFSDDQLGNLMKLLRPISQKEKNLFHFYKLHLLVRKLIKLFIQNWANSYLLAWKDYEDQLSIISYIIAFDEAELVSNEIYEIFKDVKVFHLIKDDQVNMKSLQMEEDLFSLPVLFEHNDNIYMIKLSYFFKRQTDRTIAPEHFDNFEPFRIGKDTYNLYKLYYSNYVSKHVELKAKLEQYYINEQLINEMRRQFNENNVKYDIILVDMVADEYDDNRDEIYIMPQTREIQIENYHQNPNPSRRRRQREGGNGGNGGSGSRQRGRHSSGGGNGSRDSHGRGRK</sequence>
<protein>
    <submittedName>
        <fullName evidence="3">Uncharacterized protein</fullName>
    </submittedName>
</protein>